<comment type="caution">
    <text evidence="2">The sequence shown here is derived from an EMBL/GenBank/DDBJ whole genome shotgun (WGS) entry which is preliminary data.</text>
</comment>
<feature type="region of interest" description="Disordered" evidence="1">
    <location>
        <begin position="178"/>
        <end position="207"/>
    </location>
</feature>
<proteinExistence type="predicted"/>
<evidence type="ECO:0000256" key="1">
    <source>
        <dbReference type="SAM" id="MobiDB-lite"/>
    </source>
</evidence>
<evidence type="ECO:0000313" key="2">
    <source>
        <dbReference type="EMBL" id="KJX99931.1"/>
    </source>
</evidence>
<dbReference type="AlphaFoldDB" id="A0A0F4GRA8"/>
<organism evidence="2 3">
    <name type="scientific">Zymoseptoria brevis</name>
    <dbReference type="NCBI Taxonomy" id="1047168"/>
    <lineage>
        <taxon>Eukaryota</taxon>
        <taxon>Fungi</taxon>
        <taxon>Dikarya</taxon>
        <taxon>Ascomycota</taxon>
        <taxon>Pezizomycotina</taxon>
        <taxon>Dothideomycetes</taxon>
        <taxon>Dothideomycetidae</taxon>
        <taxon>Mycosphaerellales</taxon>
        <taxon>Mycosphaerellaceae</taxon>
        <taxon>Zymoseptoria</taxon>
    </lineage>
</organism>
<reference evidence="2 3" key="1">
    <citation type="submission" date="2015-03" db="EMBL/GenBank/DDBJ databases">
        <title>RNA-seq based gene annotation and comparative genomics of four Zymoseptoria species reveal species-specific pathogenicity related genes and transposable element activity.</title>
        <authorList>
            <person name="Grandaubert J."/>
            <person name="Bhattacharyya A."/>
            <person name="Stukenbrock E.H."/>
        </authorList>
    </citation>
    <scope>NUCLEOTIDE SEQUENCE [LARGE SCALE GENOMIC DNA]</scope>
    <source>
        <strain evidence="2 3">Zb18110</strain>
    </source>
</reference>
<keyword evidence="3" id="KW-1185">Reference proteome</keyword>
<protein>
    <submittedName>
        <fullName evidence="2">Uncharacterized protein</fullName>
    </submittedName>
</protein>
<dbReference type="Proteomes" id="UP000033647">
    <property type="component" value="Unassembled WGS sequence"/>
</dbReference>
<evidence type="ECO:0000313" key="3">
    <source>
        <dbReference type="Proteomes" id="UP000033647"/>
    </source>
</evidence>
<gene>
    <name evidence="2" type="ORF">TI39_contig347g00015</name>
</gene>
<dbReference type="EMBL" id="LAFY01000339">
    <property type="protein sequence ID" value="KJX99931.1"/>
    <property type="molecule type" value="Genomic_DNA"/>
</dbReference>
<accession>A0A0F4GRA8</accession>
<name>A0A0F4GRA8_9PEZI</name>
<sequence>MRIKRPSDMSSKFSLSDFVLRARKPPSEDEPDVISDVISSSSSYPVADEKGKDAAIEMVRQYQKASKSCWASPARVAQHMISHQTSLQHLEVLSRSAVPLGVTVNGEAFAREAAEIIRTLKILPTRTRKQQPVDTSFQGQLDDIGSRITAMLDTYASDWNTAMQTARETQAARERLIFGDKLLSTPRRDKHRRRKSPAPATTSLNSD</sequence>